<dbReference type="STRING" id="1121881.SAMN02745225_01572"/>
<protein>
    <submittedName>
        <fullName evidence="1">Galactose-1-phosphate uridylyltransferase</fullName>
    </submittedName>
</protein>
<dbReference type="Proteomes" id="UP000184295">
    <property type="component" value="Unassembled WGS sequence"/>
</dbReference>
<dbReference type="AlphaFoldDB" id="A0A1M4W6X9"/>
<proteinExistence type="predicted"/>
<reference evidence="2" key="1">
    <citation type="submission" date="2016-11" db="EMBL/GenBank/DDBJ databases">
        <authorList>
            <person name="Varghese N."/>
            <person name="Submissions S."/>
        </authorList>
    </citation>
    <scope>NUCLEOTIDE SEQUENCE [LARGE SCALE GENOMIC DNA]</scope>
    <source>
        <strain evidence="2">DSM 19514</strain>
    </source>
</reference>
<keyword evidence="1" id="KW-0548">Nucleotidyltransferase</keyword>
<keyword evidence="2" id="KW-1185">Reference proteome</keyword>
<dbReference type="Gene3D" id="3.30.428.10">
    <property type="entry name" value="HIT-like"/>
    <property type="match status" value="2"/>
</dbReference>
<dbReference type="GO" id="GO:0016779">
    <property type="term" value="F:nucleotidyltransferase activity"/>
    <property type="evidence" value="ECO:0007669"/>
    <property type="project" value="UniProtKB-KW"/>
</dbReference>
<gene>
    <name evidence="1" type="ORF">SAMN02745225_01572</name>
</gene>
<dbReference type="EMBL" id="FQUL01000022">
    <property type="protein sequence ID" value="SHE76853.1"/>
    <property type="molecule type" value="Genomic_DNA"/>
</dbReference>
<name>A0A1M4W6X9_9ACTN</name>
<keyword evidence="1" id="KW-0808">Transferase</keyword>
<sequence length="342" mass="38280">MLDFVERDLKAMAPDLSEGGRFKDVSVIYRVDPMLGNSTRLIQGSKLQPSESPEYSLVSERDGFCPFCHDTVDSATFPFPTEMVPGGKISLGRSKVVPNILAYSTYSAVGIYDTARHFLTLSDFDQALLADAFKAMGYHTQMVRRYDPQVEYSSINANYLPASGSSLIHPHLQSSNDYVPLTTQRLFLQTAKANPRSEDGRTVFDEYVKAAKEMGRAVADTGRIDWITPFAPLGFHEVWAVFKDLSDLTDLTDYDFDEIAYGLSKVLAAYSDENLSSFNFSLQGGGHEGYEVGYRLNLRIVSRSPLQPLYRSDVTYFERLGLEAMIDLAPELWAQKVAEKFS</sequence>
<dbReference type="InterPro" id="IPR036265">
    <property type="entry name" value="HIT-like_sf"/>
</dbReference>
<evidence type="ECO:0000313" key="1">
    <source>
        <dbReference type="EMBL" id="SHE76853.1"/>
    </source>
</evidence>
<accession>A0A1M4W6X9</accession>
<evidence type="ECO:0000313" key="2">
    <source>
        <dbReference type="Proteomes" id="UP000184295"/>
    </source>
</evidence>
<dbReference type="SUPFAM" id="SSF54197">
    <property type="entry name" value="HIT-like"/>
    <property type="match status" value="2"/>
</dbReference>
<organism evidence="1 2">
    <name type="scientific">Ferrithrix thermotolerans DSM 19514</name>
    <dbReference type="NCBI Taxonomy" id="1121881"/>
    <lineage>
        <taxon>Bacteria</taxon>
        <taxon>Bacillati</taxon>
        <taxon>Actinomycetota</taxon>
        <taxon>Acidimicrobiia</taxon>
        <taxon>Acidimicrobiales</taxon>
        <taxon>Acidimicrobiaceae</taxon>
        <taxon>Ferrithrix</taxon>
    </lineage>
</organism>